<keyword evidence="2" id="KW-1185">Reference proteome</keyword>
<reference evidence="1" key="1">
    <citation type="submission" date="2021-09" db="EMBL/GenBank/DDBJ databases">
        <title>Isolation and characterization of 3-chlorobenzoate degrading bacteria from soils in Shizuoka.</title>
        <authorList>
            <person name="Ifat A."/>
            <person name="Ogawa N."/>
            <person name="Kimbara K."/>
            <person name="Moriuchi R."/>
            <person name="Dohra H."/>
            <person name="Shintani M."/>
        </authorList>
    </citation>
    <scope>NUCLEOTIDE SEQUENCE</scope>
    <source>
        <strain evidence="1">19CS2-2</strain>
    </source>
</reference>
<proteinExistence type="predicted"/>
<name>A0ACB5QQM4_9BURK</name>
<dbReference type="EMBL" id="BPUR01000005">
    <property type="protein sequence ID" value="GJH17187.1"/>
    <property type="molecule type" value="Genomic_DNA"/>
</dbReference>
<protein>
    <submittedName>
        <fullName evidence="1">Uncharacterized protein</fullName>
    </submittedName>
</protein>
<comment type="caution">
    <text evidence="1">The sequence shown here is derived from an EMBL/GenBank/DDBJ whole genome shotgun (WGS) entry which is preliminary data.</text>
</comment>
<accession>A0ACB5QQM4</accession>
<organism evidence="1 2">
    <name type="scientific">Caballeronia novacaledonica</name>
    <dbReference type="NCBI Taxonomy" id="1544861"/>
    <lineage>
        <taxon>Bacteria</taxon>
        <taxon>Pseudomonadati</taxon>
        <taxon>Pseudomonadota</taxon>
        <taxon>Betaproteobacteria</taxon>
        <taxon>Burkholderiales</taxon>
        <taxon>Burkholderiaceae</taxon>
        <taxon>Caballeronia</taxon>
    </lineage>
</organism>
<evidence type="ECO:0000313" key="1">
    <source>
        <dbReference type="EMBL" id="GJH17187.1"/>
    </source>
</evidence>
<dbReference type="Proteomes" id="UP001055013">
    <property type="component" value="Unassembled WGS sequence"/>
</dbReference>
<gene>
    <name evidence="1" type="ORF">CBA19CS22_11615</name>
</gene>
<sequence>MVTSVTSEPVATERTFVADDEVHRDLDADTEALPSITLEIFDGNVPAVTDTSECLCMVEGRVYAFGAPQFETLDEVVKLLEICVEKYAAPEFPHDSVTMFVSLRSIGRVVPFARVDARVDNSHAYATLHFEDGSQQSVRRIPLEASDDVMMLIHRILLRARSESTNPWAAAQ</sequence>
<evidence type="ECO:0000313" key="2">
    <source>
        <dbReference type="Proteomes" id="UP001055013"/>
    </source>
</evidence>